<evidence type="ECO:0000313" key="10">
    <source>
        <dbReference type="Proteomes" id="UP000078287"/>
    </source>
</evidence>
<feature type="domain" description="NADH:quinone oxidoreductase/Mrp antiporter transmembrane" evidence="8">
    <location>
        <begin position="129"/>
        <end position="425"/>
    </location>
</feature>
<feature type="transmembrane region" description="Helical" evidence="6">
    <location>
        <begin position="376"/>
        <end position="393"/>
    </location>
</feature>
<keyword evidence="6" id="KW-0874">Quinone</keyword>
<evidence type="ECO:0000313" key="9">
    <source>
        <dbReference type="EMBL" id="OAN39599.1"/>
    </source>
</evidence>
<dbReference type="STRING" id="1707952.A6A03_19510"/>
<gene>
    <name evidence="6" type="primary">nuoN</name>
    <name evidence="9" type="ORF">A6A03_19510</name>
</gene>
<dbReference type="GO" id="GO:0005886">
    <property type="term" value="C:plasma membrane"/>
    <property type="evidence" value="ECO:0007669"/>
    <property type="project" value="UniProtKB-SubCell"/>
</dbReference>
<comment type="subcellular location">
    <subcellularLocation>
        <location evidence="6">Cell membrane</location>
        <topology evidence="6">Multi-pass membrane protein</topology>
    </subcellularLocation>
    <subcellularLocation>
        <location evidence="1">Endomembrane system</location>
        <topology evidence="1">Multi-pass membrane protein</topology>
    </subcellularLocation>
    <subcellularLocation>
        <location evidence="7">Membrane</location>
        <topology evidence="7">Multi-pass membrane protein</topology>
    </subcellularLocation>
</comment>
<organism evidence="9 10">
    <name type="scientific">Chloroflexus islandicus</name>
    <dbReference type="NCBI Taxonomy" id="1707952"/>
    <lineage>
        <taxon>Bacteria</taxon>
        <taxon>Bacillati</taxon>
        <taxon>Chloroflexota</taxon>
        <taxon>Chloroflexia</taxon>
        <taxon>Chloroflexales</taxon>
        <taxon>Chloroflexineae</taxon>
        <taxon>Chloroflexaceae</taxon>
        <taxon>Chloroflexus</taxon>
    </lineage>
</organism>
<feature type="transmembrane region" description="Helical" evidence="6">
    <location>
        <begin position="413"/>
        <end position="434"/>
    </location>
</feature>
<keyword evidence="5 6" id="KW-0472">Membrane</keyword>
<comment type="similarity">
    <text evidence="6">Belongs to the complex I subunit 2 family.</text>
</comment>
<feature type="transmembrane region" description="Helical" evidence="6">
    <location>
        <begin position="109"/>
        <end position="126"/>
    </location>
</feature>
<keyword evidence="3 6" id="KW-0812">Transmembrane</keyword>
<comment type="catalytic activity">
    <reaction evidence="6">
        <text>a quinone + NADH + 5 H(+)(in) = a quinol + NAD(+) + 4 H(+)(out)</text>
        <dbReference type="Rhea" id="RHEA:57888"/>
        <dbReference type="ChEBI" id="CHEBI:15378"/>
        <dbReference type="ChEBI" id="CHEBI:24646"/>
        <dbReference type="ChEBI" id="CHEBI:57540"/>
        <dbReference type="ChEBI" id="CHEBI:57945"/>
        <dbReference type="ChEBI" id="CHEBI:132124"/>
    </reaction>
</comment>
<keyword evidence="6" id="KW-0830">Ubiquinone</keyword>
<dbReference type="AlphaFoldDB" id="A0A178LY17"/>
<feature type="transmembrane region" description="Helical" evidence="6">
    <location>
        <begin position="82"/>
        <end position="102"/>
    </location>
</feature>
<dbReference type="EMBL" id="LWQS01000097">
    <property type="protein sequence ID" value="OAN39599.1"/>
    <property type="molecule type" value="Genomic_DNA"/>
</dbReference>
<dbReference type="HAMAP" id="MF_00445">
    <property type="entry name" value="NDH1_NuoN_1"/>
    <property type="match status" value="1"/>
</dbReference>
<comment type="caution">
    <text evidence="9">The sequence shown here is derived from an EMBL/GenBank/DDBJ whole genome shotgun (WGS) entry which is preliminary data.</text>
</comment>
<protein>
    <recommendedName>
        <fullName evidence="6">NADH-quinone oxidoreductase subunit N</fullName>
        <ecNumber evidence="6">7.1.1.-</ecNumber>
    </recommendedName>
    <alternativeName>
        <fullName evidence="6">NADH dehydrogenase I subunit N</fullName>
    </alternativeName>
    <alternativeName>
        <fullName evidence="6">NDH-1 subunit N</fullName>
    </alternativeName>
</protein>
<dbReference type="InterPro" id="IPR010096">
    <property type="entry name" value="NADH-Q_OxRdtase_suN/2"/>
</dbReference>
<evidence type="ECO:0000256" key="2">
    <source>
        <dbReference type="ARBA" id="ARBA00022475"/>
    </source>
</evidence>
<evidence type="ECO:0000256" key="1">
    <source>
        <dbReference type="ARBA" id="ARBA00004127"/>
    </source>
</evidence>
<dbReference type="GO" id="GO:0048038">
    <property type="term" value="F:quinone binding"/>
    <property type="evidence" value="ECO:0007669"/>
    <property type="project" value="UniProtKB-KW"/>
</dbReference>
<accession>A0A178LY17</accession>
<reference evidence="9 10" key="1">
    <citation type="submission" date="2016-04" db="EMBL/GenBank/DDBJ databases">
        <title>Chloroflexus islandicus sp. nov., a thermophilic filamentous anoxygenic phototrophic bacterium from geyser Strokkur (Iceland).</title>
        <authorList>
            <person name="Gaisin V.A."/>
            <person name="Kalashnikov A.M."/>
            <person name="Sukhacheva M.V."/>
            <person name="Grouzdev D.S."/>
            <person name="Ivanov T.M."/>
            <person name="Kuznetsov B."/>
            <person name="Gorlenko V.M."/>
        </authorList>
    </citation>
    <scope>NUCLEOTIDE SEQUENCE [LARGE SCALE GENOMIC DNA]</scope>
    <source>
        <strain evidence="10">isl-2</strain>
    </source>
</reference>
<dbReference type="GO" id="GO:0042773">
    <property type="term" value="P:ATP synthesis coupled electron transport"/>
    <property type="evidence" value="ECO:0007669"/>
    <property type="project" value="InterPro"/>
</dbReference>
<evidence type="ECO:0000256" key="7">
    <source>
        <dbReference type="RuleBase" id="RU000320"/>
    </source>
</evidence>
<evidence type="ECO:0000256" key="4">
    <source>
        <dbReference type="ARBA" id="ARBA00022989"/>
    </source>
</evidence>
<keyword evidence="6" id="KW-1278">Translocase</keyword>
<dbReference type="RefSeq" id="WP_066791018.1">
    <property type="nucleotide sequence ID" value="NZ_LWQS01000097.1"/>
</dbReference>
<evidence type="ECO:0000259" key="8">
    <source>
        <dbReference type="Pfam" id="PF00361"/>
    </source>
</evidence>
<dbReference type="OrthoDB" id="9807568at2"/>
<name>A0A178LY17_9CHLR</name>
<dbReference type="Proteomes" id="UP000078287">
    <property type="component" value="Unassembled WGS sequence"/>
</dbReference>
<feature type="transmembrane region" description="Helical" evidence="6">
    <location>
        <begin position="306"/>
        <end position="328"/>
    </location>
</feature>
<dbReference type="PRINTS" id="PR01434">
    <property type="entry name" value="NADHDHGNASE5"/>
</dbReference>
<evidence type="ECO:0000256" key="5">
    <source>
        <dbReference type="ARBA" id="ARBA00023136"/>
    </source>
</evidence>
<feature type="transmembrane region" description="Helical" evidence="6">
    <location>
        <begin position="12"/>
        <end position="35"/>
    </location>
</feature>
<keyword evidence="10" id="KW-1185">Reference proteome</keyword>
<dbReference type="InterPro" id="IPR001750">
    <property type="entry name" value="ND/Mrp_TM"/>
</dbReference>
<dbReference type="GO" id="GO:0012505">
    <property type="term" value="C:endomembrane system"/>
    <property type="evidence" value="ECO:0007669"/>
    <property type="project" value="UniProtKB-SubCell"/>
</dbReference>
<dbReference type="GO" id="GO:0008137">
    <property type="term" value="F:NADH dehydrogenase (ubiquinone) activity"/>
    <property type="evidence" value="ECO:0007669"/>
    <property type="project" value="InterPro"/>
</dbReference>
<feature type="transmembrane region" description="Helical" evidence="6">
    <location>
        <begin position="334"/>
        <end position="355"/>
    </location>
</feature>
<evidence type="ECO:0000256" key="3">
    <source>
        <dbReference type="ARBA" id="ARBA00022692"/>
    </source>
</evidence>
<comment type="subunit">
    <text evidence="6">NDH-1 is composed of 14 different subunits. Subunits NuoA, H, J, K, L, M, N constitute the membrane sector of the complex.</text>
</comment>
<sequence length="490" mass="51930">MDSLTIPPVDLTLMAPLLVVVTWATVLLLVDVFFIPDGRKKLTGYLAIGGLVVAGLVGLPLWEVTGTTFGGMLRLDPFALTLTWVFLLVGILSIAMSLEYLPSQGIEQGEFYPLIMFAVSGMILLAQGTDLIVLFLGIETLSITLYILTGFAYPRLTSEEAAMKYLVLGAFAAGFFVYGIALIFGATGSTRLAEIGAYVANRGLGDLNLTLLLGGAAMVLIAFAFKVALAPFHMWTPDVYEGSPTPVAAFMSVGTKGGALAALVRLLFEGLPTLTEYWLPVLAGLTALTMVVGNLGAVAQTNVKRMLAYSSIGHAGYVMLGVMVAGEQRGPEAFIFYLLVYALSNLGAFAVLIALEHQGENAWRLDDFAGLYQRQPMLAVAMAIFMFSLAGVPPTAGFMAKFYALTAAWEGGLPWLALVGVLTSAVAAFFYLRVIIRMFMTEPEGEPAPALNRGLTVDIVVAAVGTIAIGLIPAPVFALVERSLVALGGS</sequence>
<keyword evidence="4 6" id="KW-1133">Transmembrane helix</keyword>
<feature type="transmembrane region" description="Helical" evidence="6">
    <location>
        <begin position="207"/>
        <end position="235"/>
    </location>
</feature>
<proteinExistence type="inferred from homology"/>
<dbReference type="Pfam" id="PF00361">
    <property type="entry name" value="Proton_antipo_M"/>
    <property type="match status" value="1"/>
</dbReference>
<feature type="transmembrane region" description="Helical" evidence="6">
    <location>
        <begin position="165"/>
        <end position="187"/>
    </location>
</feature>
<feature type="transmembrane region" description="Helical" evidence="6">
    <location>
        <begin position="280"/>
        <end position="299"/>
    </location>
</feature>
<comment type="function">
    <text evidence="6">NDH-1 shuttles electrons from NADH, via FMN and iron-sulfur (Fe-S) centers, to quinones in the respiratory chain. The immediate electron acceptor for the enzyme in this species is believed to be ubiquinone. Couples the redox reaction to proton translocation (for every two electrons transferred, four hydrogen ions are translocated across the cytoplasmic membrane), and thus conserves the redox energy in a proton gradient.</text>
</comment>
<keyword evidence="2 6" id="KW-1003">Cell membrane</keyword>
<evidence type="ECO:0000256" key="6">
    <source>
        <dbReference type="HAMAP-Rule" id="MF_00445"/>
    </source>
</evidence>
<dbReference type="PANTHER" id="PTHR22773">
    <property type="entry name" value="NADH DEHYDROGENASE"/>
    <property type="match status" value="1"/>
</dbReference>
<feature type="transmembrane region" description="Helical" evidence="6">
    <location>
        <begin position="455"/>
        <end position="480"/>
    </location>
</feature>
<dbReference type="GO" id="GO:0050136">
    <property type="term" value="F:NADH dehydrogenase (quinone) (non-electrogenic) activity"/>
    <property type="evidence" value="ECO:0007669"/>
    <property type="project" value="UniProtKB-UniRule"/>
</dbReference>
<dbReference type="EC" id="7.1.1.-" evidence="6"/>
<dbReference type="NCBIfam" id="TIGR01770">
    <property type="entry name" value="NDH_I_N"/>
    <property type="match status" value="1"/>
</dbReference>
<keyword evidence="6" id="KW-0813">Transport</keyword>
<feature type="transmembrane region" description="Helical" evidence="6">
    <location>
        <begin position="247"/>
        <end position="268"/>
    </location>
</feature>
<keyword evidence="6" id="KW-0520">NAD</keyword>
<feature type="transmembrane region" description="Helical" evidence="6">
    <location>
        <begin position="42"/>
        <end position="62"/>
    </location>
</feature>
<feature type="transmembrane region" description="Helical" evidence="6">
    <location>
        <begin position="132"/>
        <end position="153"/>
    </location>
</feature>